<evidence type="ECO:0000256" key="1">
    <source>
        <dbReference type="ARBA" id="ARBA00022723"/>
    </source>
</evidence>
<comment type="function">
    <text evidence="7">May play a role in DNA repair. It seems to be involved in an RecBC-independent recombinational process of DNA repair. It may act with RecF and RecO.</text>
</comment>
<dbReference type="InterPro" id="IPR000093">
    <property type="entry name" value="DNA_Rcmb_RecR"/>
</dbReference>
<comment type="similarity">
    <text evidence="7">Belongs to the RecR family.</text>
</comment>
<dbReference type="HAMAP" id="MF_00017">
    <property type="entry name" value="RecR"/>
    <property type="match status" value="1"/>
</dbReference>
<accession>A0ABM7VA15</accession>
<dbReference type="PANTHER" id="PTHR30446:SF0">
    <property type="entry name" value="RECOMBINATION PROTEIN RECR"/>
    <property type="match status" value="1"/>
</dbReference>
<dbReference type="SUPFAM" id="SSF111304">
    <property type="entry name" value="Recombination protein RecR"/>
    <property type="match status" value="1"/>
</dbReference>
<evidence type="ECO:0000256" key="7">
    <source>
        <dbReference type="HAMAP-Rule" id="MF_00017"/>
    </source>
</evidence>
<dbReference type="InterPro" id="IPR006171">
    <property type="entry name" value="TOPRIM_dom"/>
</dbReference>
<name>A0ABM7VA15_9PROT</name>
<keyword evidence="1 7" id="KW-0479">Metal-binding</keyword>
<dbReference type="CDD" id="cd01025">
    <property type="entry name" value="TOPRIM_recR"/>
    <property type="match status" value="1"/>
</dbReference>
<gene>
    <name evidence="7 9" type="primary">recR</name>
    <name evidence="9" type="ORF">HYD_5000</name>
</gene>
<evidence type="ECO:0000256" key="2">
    <source>
        <dbReference type="ARBA" id="ARBA00022763"/>
    </source>
</evidence>
<keyword evidence="6 7" id="KW-0234">DNA repair</keyword>
<sequence>MNTSFLSEDMCKVLQVISRLPGLGPKSAKRIVLHLMKNKDVVLENFINSLSFIKERSRCCEICGYVDEKSPCFFCSCDLRDKSALCIVATTGDVWAIEKAGFFNGAYHVLGGLLSTFEGCYPDDLSIDMLLGRIDASVKEVILALNSSIDGQSTMYYIIEHIKRTAPHVRISSLAKGMPIGSELDYIDQGTLMSAFIGRRDVDGVEYNRHHEPSIENFSGKNEKYIEIARA</sequence>
<dbReference type="RefSeq" id="WP_236864685.1">
    <property type="nucleotide sequence ID" value="NZ_AP025225.1"/>
</dbReference>
<evidence type="ECO:0000256" key="4">
    <source>
        <dbReference type="ARBA" id="ARBA00022833"/>
    </source>
</evidence>
<dbReference type="PANTHER" id="PTHR30446">
    <property type="entry name" value="RECOMBINATION PROTEIN RECR"/>
    <property type="match status" value="1"/>
</dbReference>
<dbReference type="PROSITE" id="PS50880">
    <property type="entry name" value="TOPRIM"/>
    <property type="match status" value="1"/>
</dbReference>
<dbReference type="PROSITE" id="PS01300">
    <property type="entry name" value="RECR"/>
    <property type="match status" value="1"/>
</dbReference>
<protein>
    <recommendedName>
        <fullName evidence="7">Recombination protein RecR</fullName>
    </recommendedName>
</protein>
<evidence type="ECO:0000259" key="8">
    <source>
        <dbReference type="PROSITE" id="PS50880"/>
    </source>
</evidence>
<dbReference type="NCBIfam" id="TIGR00615">
    <property type="entry name" value="recR"/>
    <property type="match status" value="1"/>
</dbReference>
<dbReference type="InterPro" id="IPR034137">
    <property type="entry name" value="TOPRIM_RecR"/>
</dbReference>
<dbReference type="Pfam" id="PF21175">
    <property type="entry name" value="RecR_C"/>
    <property type="match status" value="1"/>
</dbReference>
<evidence type="ECO:0000313" key="9">
    <source>
        <dbReference type="EMBL" id="BDB96367.1"/>
    </source>
</evidence>
<keyword evidence="3 7" id="KW-0863">Zinc-finger</keyword>
<dbReference type="Pfam" id="PF21176">
    <property type="entry name" value="RecR_HhH"/>
    <property type="match status" value="1"/>
</dbReference>
<dbReference type="Gene3D" id="6.10.250.240">
    <property type="match status" value="1"/>
</dbReference>
<dbReference type="Gene3D" id="1.10.8.420">
    <property type="entry name" value="RecR Domain 1"/>
    <property type="match status" value="1"/>
</dbReference>
<dbReference type="Gene3D" id="3.40.1360.10">
    <property type="match status" value="1"/>
</dbReference>
<evidence type="ECO:0000256" key="3">
    <source>
        <dbReference type="ARBA" id="ARBA00022771"/>
    </source>
</evidence>
<keyword evidence="2 7" id="KW-0227">DNA damage</keyword>
<keyword evidence="5 7" id="KW-0233">DNA recombination</keyword>
<keyword evidence="4 7" id="KW-0862">Zinc</keyword>
<dbReference type="InterPro" id="IPR023627">
    <property type="entry name" value="Rcmb_RecR"/>
</dbReference>
<dbReference type="InterPro" id="IPR015967">
    <property type="entry name" value="Rcmb_RecR_Znf"/>
</dbReference>
<dbReference type="Proteomes" id="UP001320209">
    <property type="component" value="Chromosome"/>
</dbReference>
<dbReference type="Pfam" id="PF13662">
    <property type="entry name" value="Toprim_4"/>
    <property type="match status" value="1"/>
</dbReference>
<feature type="zinc finger region" description="C4-type" evidence="7">
    <location>
        <begin position="60"/>
        <end position="75"/>
    </location>
</feature>
<organism evidence="9 10">
    <name type="scientific">Candidatus Hydrogenosomobacter endosymbioticus</name>
    <dbReference type="NCBI Taxonomy" id="2558174"/>
    <lineage>
        <taxon>Bacteria</taxon>
        <taxon>Pseudomonadati</taxon>
        <taxon>Pseudomonadota</taxon>
        <taxon>Alphaproteobacteria</taxon>
        <taxon>Holosporales</taxon>
        <taxon>Holosporaceae</taxon>
        <taxon>Candidatus Hydrogenosomobacter</taxon>
    </lineage>
</organism>
<dbReference type="EMBL" id="AP025225">
    <property type="protein sequence ID" value="BDB96367.1"/>
    <property type="molecule type" value="Genomic_DNA"/>
</dbReference>
<evidence type="ECO:0000256" key="6">
    <source>
        <dbReference type="ARBA" id="ARBA00023204"/>
    </source>
</evidence>
<evidence type="ECO:0000313" key="10">
    <source>
        <dbReference type="Proteomes" id="UP001320209"/>
    </source>
</evidence>
<keyword evidence="10" id="KW-1185">Reference proteome</keyword>
<feature type="domain" description="Toprim" evidence="8">
    <location>
        <begin position="83"/>
        <end position="179"/>
    </location>
</feature>
<proteinExistence type="inferred from homology"/>
<reference evidence="9" key="1">
    <citation type="submission" date="2021-10" db="EMBL/GenBank/DDBJ databases">
        <title>Genome Sequence of The Candidatus Hydrogeosomobacter endosymbioticus, an Intracellular Bacterial Symbiont of the Anaerobic Ciliate GW7.</title>
        <authorList>
            <person name="Shiohama Y."/>
            <person name="Shinzato N."/>
        </authorList>
    </citation>
    <scope>NUCLEOTIDE SEQUENCE [LARGE SCALE GENOMIC DNA]</scope>
    <source>
        <strain evidence="9">200920</strain>
    </source>
</reference>
<evidence type="ECO:0000256" key="5">
    <source>
        <dbReference type="ARBA" id="ARBA00023172"/>
    </source>
</evidence>